<protein>
    <submittedName>
        <fullName evidence="2">Uncharacterized protein</fullName>
    </submittedName>
</protein>
<feature type="compositionally biased region" description="Basic residues" evidence="1">
    <location>
        <begin position="1"/>
        <end position="11"/>
    </location>
</feature>
<gene>
    <name evidence="2" type="ORF">FGADI_4559</name>
</gene>
<feature type="region of interest" description="Disordered" evidence="1">
    <location>
        <begin position="91"/>
        <end position="117"/>
    </location>
</feature>
<accession>A0A8H4TCM8</accession>
<dbReference type="AlphaFoldDB" id="A0A8H4TCM8"/>
<dbReference type="OrthoDB" id="5106303at2759"/>
<feature type="region of interest" description="Disordered" evidence="1">
    <location>
        <begin position="1"/>
        <end position="20"/>
    </location>
</feature>
<evidence type="ECO:0000313" key="2">
    <source>
        <dbReference type="EMBL" id="KAF4955449.1"/>
    </source>
</evidence>
<organism evidence="2 3">
    <name type="scientific">Fusarium gaditjirri</name>
    <dbReference type="NCBI Taxonomy" id="282569"/>
    <lineage>
        <taxon>Eukaryota</taxon>
        <taxon>Fungi</taxon>
        <taxon>Dikarya</taxon>
        <taxon>Ascomycota</taxon>
        <taxon>Pezizomycotina</taxon>
        <taxon>Sordariomycetes</taxon>
        <taxon>Hypocreomycetidae</taxon>
        <taxon>Hypocreales</taxon>
        <taxon>Nectriaceae</taxon>
        <taxon>Fusarium</taxon>
        <taxon>Fusarium nisikadoi species complex</taxon>
    </lineage>
</organism>
<dbReference type="EMBL" id="JABFAI010000099">
    <property type="protein sequence ID" value="KAF4955449.1"/>
    <property type="molecule type" value="Genomic_DNA"/>
</dbReference>
<sequence length="166" mass="18541">MPPRKPRMKKNRNPEVGMKNRQLGMSKMANTWYQYYGGHALVLIRKQDGGWAGFQSYSGLTQKTSLQSLRKVPLLGPQNFVEEPKFLPNMQKSPSLDFCDKESDLSPSQNASGIGGPNLPSSIFSHPPIRTEAPVQSPEILQPKPISGRQLRQKQALVALLEHSFT</sequence>
<reference evidence="2" key="1">
    <citation type="journal article" date="2020" name="BMC Genomics">
        <title>Correction to: Identification and distribution of gene clusters required for synthesis of sphingolipid metabolism inhibitors in diverse species of the filamentous fungus Fusarium.</title>
        <authorList>
            <person name="Kim H.S."/>
            <person name="Lohmar J.M."/>
            <person name="Busman M."/>
            <person name="Brown D.W."/>
            <person name="Naumann T.A."/>
            <person name="Divon H.H."/>
            <person name="Lysoe E."/>
            <person name="Uhlig S."/>
            <person name="Proctor R.H."/>
        </authorList>
    </citation>
    <scope>NUCLEOTIDE SEQUENCE</scope>
    <source>
        <strain evidence="2">NRRL 45417</strain>
    </source>
</reference>
<comment type="caution">
    <text evidence="2">The sequence shown here is derived from an EMBL/GenBank/DDBJ whole genome shotgun (WGS) entry which is preliminary data.</text>
</comment>
<keyword evidence="3" id="KW-1185">Reference proteome</keyword>
<name>A0A8H4TCM8_9HYPO</name>
<dbReference type="Proteomes" id="UP000604273">
    <property type="component" value="Unassembled WGS sequence"/>
</dbReference>
<evidence type="ECO:0000256" key="1">
    <source>
        <dbReference type="SAM" id="MobiDB-lite"/>
    </source>
</evidence>
<proteinExistence type="predicted"/>
<reference evidence="2" key="2">
    <citation type="submission" date="2020-05" db="EMBL/GenBank/DDBJ databases">
        <authorList>
            <person name="Kim H.-S."/>
            <person name="Proctor R.H."/>
            <person name="Brown D.W."/>
        </authorList>
    </citation>
    <scope>NUCLEOTIDE SEQUENCE</scope>
    <source>
        <strain evidence="2">NRRL 45417</strain>
    </source>
</reference>
<evidence type="ECO:0000313" key="3">
    <source>
        <dbReference type="Proteomes" id="UP000604273"/>
    </source>
</evidence>